<evidence type="ECO:0000313" key="3">
    <source>
        <dbReference type="Proteomes" id="UP000640531"/>
    </source>
</evidence>
<accession>A0ABR8FHQ5</accession>
<reference evidence="2 3" key="1">
    <citation type="journal article" date="2020" name="ISME J.">
        <title>Comparative genomics reveals insights into cyanobacterial evolution and habitat adaptation.</title>
        <authorList>
            <person name="Chen M.Y."/>
            <person name="Teng W.K."/>
            <person name="Zhao L."/>
            <person name="Hu C.X."/>
            <person name="Zhou Y.K."/>
            <person name="Han B.P."/>
            <person name="Song L.R."/>
            <person name="Shu W.S."/>
        </authorList>
    </citation>
    <scope>NUCLEOTIDE SEQUENCE [LARGE SCALE GENOMIC DNA]</scope>
    <source>
        <strain evidence="2 3">FACHB-196</strain>
    </source>
</reference>
<gene>
    <name evidence="2" type="ORF">H6G59_17415</name>
</gene>
<dbReference type="Pfam" id="PF18480">
    <property type="entry name" value="DUF5615"/>
    <property type="match status" value="1"/>
</dbReference>
<dbReference type="RefSeq" id="WP_190716613.1">
    <property type="nucleotide sequence ID" value="NZ_JACJST010000016.1"/>
</dbReference>
<evidence type="ECO:0000313" key="2">
    <source>
        <dbReference type="EMBL" id="MBD2569638.1"/>
    </source>
</evidence>
<dbReference type="EMBL" id="JACJST010000016">
    <property type="protein sequence ID" value="MBD2569638.1"/>
    <property type="molecule type" value="Genomic_DNA"/>
</dbReference>
<proteinExistence type="predicted"/>
<feature type="domain" description="DUF5615" evidence="1">
    <location>
        <begin position="3"/>
        <end position="73"/>
    </location>
</feature>
<evidence type="ECO:0000259" key="1">
    <source>
        <dbReference type="Pfam" id="PF18480"/>
    </source>
</evidence>
<sequence length="116" mass="12935">MLKLLADENFDNTIVRRLLRRRSSIDIVRVQDVGLLGEDDPTILAWSAQEGRILLTHDVATITHFAYERVAQGLSMPGVIEVGTNAQIGQVIEDILLIIDCCSEGELEGQIQYLPF</sequence>
<comment type="caution">
    <text evidence="2">The sequence shown here is derived from an EMBL/GenBank/DDBJ whole genome shotgun (WGS) entry which is preliminary data.</text>
</comment>
<organism evidence="2 3">
    <name type="scientific">Anabaena lutea FACHB-196</name>
    <dbReference type="NCBI Taxonomy" id="2692881"/>
    <lineage>
        <taxon>Bacteria</taxon>
        <taxon>Bacillati</taxon>
        <taxon>Cyanobacteriota</taxon>
        <taxon>Cyanophyceae</taxon>
        <taxon>Nostocales</taxon>
        <taxon>Nostocaceae</taxon>
        <taxon>Anabaena</taxon>
    </lineage>
</organism>
<protein>
    <submittedName>
        <fullName evidence="2">DUF5615 family PIN-like protein</fullName>
    </submittedName>
</protein>
<name>A0ABR8FHQ5_9NOST</name>
<keyword evidence="3" id="KW-1185">Reference proteome</keyword>
<dbReference type="InterPro" id="IPR041049">
    <property type="entry name" value="DUF5615"/>
</dbReference>
<dbReference type="Proteomes" id="UP000640531">
    <property type="component" value="Unassembled WGS sequence"/>
</dbReference>